<evidence type="ECO:0000313" key="5">
    <source>
        <dbReference type="Proteomes" id="UP000588098"/>
    </source>
</evidence>
<feature type="compositionally biased region" description="Low complexity" evidence="2">
    <location>
        <begin position="10"/>
        <end position="33"/>
    </location>
</feature>
<keyword evidence="5" id="KW-1185">Reference proteome</keyword>
<dbReference type="PANTHER" id="PTHR44068:SF11">
    <property type="entry name" value="GERANYL DIPHOSPHATE 2-C-METHYLTRANSFERASE"/>
    <property type="match status" value="1"/>
</dbReference>
<feature type="region of interest" description="Disordered" evidence="2">
    <location>
        <begin position="1"/>
        <end position="33"/>
    </location>
</feature>
<comment type="caution">
    <text evidence="4">The sequence shown here is derived from an EMBL/GenBank/DDBJ whole genome shotgun (WGS) entry which is preliminary data.</text>
</comment>
<protein>
    <submittedName>
        <fullName evidence="4">Cyclopropane fatty-acyl-phospholipid synthase-like methyltransferase</fullName>
    </submittedName>
</protein>
<accession>A0A7W9QED8</accession>
<keyword evidence="4" id="KW-0489">Methyltransferase</keyword>
<proteinExistence type="predicted"/>
<sequence>MADHDAPCDTETPNNTPTTAAQTPANTANTDRTTTNVAETPATAAEAPTTEAPVAPTPDEVGAMYDEFGDMIAMTLGGAAVHVGMFVPHDVPTRMTSLVDLSDLAQERQTDFLIDTLAPSSDANLLDIGCGTGGPALRLAQRSGARVTAVTVSRSQLDQCHERARAAGLGERVTFTRGNAMDLTYADATFDAAWSIDCFAHLSDRPAGLREARRVIRPGGHLLLTEFFQRGTPGAKEVAAFSQLWASPPPTTFNTLLAEVQDAGLEVLKVQNMTANMVLTSEVMGIVYQDRRAEIEERYGKEMTARTDLLMDPYRRFCRDFMEYHLLLLRTPEQ</sequence>
<dbReference type="GO" id="GO:0032259">
    <property type="term" value="P:methylation"/>
    <property type="evidence" value="ECO:0007669"/>
    <property type="project" value="UniProtKB-KW"/>
</dbReference>
<keyword evidence="1 4" id="KW-0808">Transferase</keyword>
<dbReference type="Gene3D" id="3.40.50.150">
    <property type="entry name" value="Vaccinia Virus protein VP39"/>
    <property type="match status" value="1"/>
</dbReference>
<dbReference type="RefSeq" id="WP_246495500.1">
    <property type="nucleotide sequence ID" value="NZ_JACHJL010000018.1"/>
</dbReference>
<gene>
    <name evidence="4" type="ORF">FHS42_005796</name>
</gene>
<dbReference type="AlphaFoldDB" id="A0A7W9QED8"/>
<reference evidence="4 5" key="1">
    <citation type="submission" date="2020-08" db="EMBL/GenBank/DDBJ databases">
        <title>Genomic Encyclopedia of Type Strains, Phase III (KMG-III): the genomes of soil and plant-associated and newly described type strains.</title>
        <authorList>
            <person name="Whitman W."/>
        </authorList>
    </citation>
    <scope>NUCLEOTIDE SEQUENCE [LARGE SCALE GENOMIC DNA]</scope>
    <source>
        <strain evidence="4 5">CECT 8305</strain>
    </source>
</reference>
<dbReference type="InterPro" id="IPR013216">
    <property type="entry name" value="Methyltransf_11"/>
</dbReference>
<evidence type="ECO:0000256" key="1">
    <source>
        <dbReference type="ARBA" id="ARBA00022679"/>
    </source>
</evidence>
<evidence type="ECO:0000256" key="2">
    <source>
        <dbReference type="SAM" id="MobiDB-lite"/>
    </source>
</evidence>
<evidence type="ECO:0000313" key="4">
    <source>
        <dbReference type="EMBL" id="MBB5938705.1"/>
    </source>
</evidence>
<dbReference type="InterPro" id="IPR050447">
    <property type="entry name" value="Erg6_SMT_methyltransf"/>
</dbReference>
<dbReference type="CDD" id="cd02440">
    <property type="entry name" value="AdoMet_MTases"/>
    <property type="match status" value="1"/>
</dbReference>
<dbReference type="EMBL" id="JACHJL010000018">
    <property type="protein sequence ID" value="MBB5938705.1"/>
    <property type="molecule type" value="Genomic_DNA"/>
</dbReference>
<dbReference type="SUPFAM" id="SSF53335">
    <property type="entry name" value="S-adenosyl-L-methionine-dependent methyltransferases"/>
    <property type="match status" value="1"/>
</dbReference>
<dbReference type="PANTHER" id="PTHR44068">
    <property type="entry name" value="ZGC:194242"/>
    <property type="match status" value="1"/>
</dbReference>
<organism evidence="4 5">
    <name type="scientific">Streptomyces zagrosensis</name>
    <dbReference type="NCBI Taxonomy" id="1042984"/>
    <lineage>
        <taxon>Bacteria</taxon>
        <taxon>Bacillati</taxon>
        <taxon>Actinomycetota</taxon>
        <taxon>Actinomycetes</taxon>
        <taxon>Kitasatosporales</taxon>
        <taxon>Streptomycetaceae</taxon>
        <taxon>Streptomyces</taxon>
    </lineage>
</organism>
<dbReference type="Pfam" id="PF08241">
    <property type="entry name" value="Methyltransf_11"/>
    <property type="match status" value="1"/>
</dbReference>
<dbReference type="Proteomes" id="UP000588098">
    <property type="component" value="Unassembled WGS sequence"/>
</dbReference>
<dbReference type="GO" id="GO:0008757">
    <property type="term" value="F:S-adenosylmethionine-dependent methyltransferase activity"/>
    <property type="evidence" value="ECO:0007669"/>
    <property type="project" value="InterPro"/>
</dbReference>
<dbReference type="InterPro" id="IPR029063">
    <property type="entry name" value="SAM-dependent_MTases_sf"/>
</dbReference>
<evidence type="ECO:0000259" key="3">
    <source>
        <dbReference type="Pfam" id="PF08241"/>
    </source>
</evidence>
<name>A0A7W9QED8_9ACTN</name>
<feature type="domain" description="Methyltransferase type 11" evidence="3">
    <location>
        <begin position="126"/>
        <end position="223"/>
    </location>
</feature>